<reference evidence="3 4" key="1">
    <citation type="journal article" date="2019" name="Int. J. Syst. Evol. Microbiol.">
        <title>The Global Catalogue of Microorganisms (GCM) 10K type strain sequencing project: providing services to taxonomists for standard genome sequencing and annotation.</title>
        <authorList>
            <consortium name="The Broad Institute Genomics Platform"/>
            <consortium name="The Broad Institute Genome Sequencing Center for Infectious Disease"/>
            <person name="Wu L."/>
            <person name="Ma J."/>
        </authorList>
    </citation>
    <scope>NUCLEOTIDE SEQUENCE [LARGE SCALE GENOMIC DNA]</scope>
    <source>
        <strain evidence="3 4">JCM 5062</strain>
    </source>
</reference>
<dbReference type="Gene3D" id="3.40.47.10">
    <property type="match status" value="1"/>
</dbReference>
<dbReference type="InterPro" id="IPR016039">
    <property type="entry name" value="Thiolase-like"/>
</dbReference>
<evidence type="ECO:0000313" key="4">
    <source>
        <dbReference type="Proteomes" id="UP001499942"/>
    </source>
</evidence>
<dbReference type="PANTHER" id="PTHR43074">
    <property type="entry name" value="OMEGA-3 POLYUNSATURATED FATTY ACID SYNTHASE PFAB-RELATED"/>
    <property type="match status" value="1"/>
</dbReference>
<dbReference type="SMART" id="SM00827">
    <property type="entry name" value="PKS_AT"/>
    <property type="match status" value="1"/>
</dbReference>
<evidence type="ECO:0000259" key="2">
    <source>
        <dbReference type="PROSITE" id="PS52004"/>
    </source>
</evidence>
<dbReference type="InterPro" id="IPR014031">
    <property type="entry name" value="Ketoacyl_synth_C"/>
</dbReference>
<dbReference type="InterPro" id="IPR014030">
    <property type="entry name" value="Ketoacyl_synth_N"/>
</dbReference>
<dbReference type="Pfam" id="PF16197">
    <property type="entry name" value="KAsynt_C_assoc"/>
    <property type="match status" value="1"/>
</dbReference>
<feature type="compositionally biased region" description="Pro residues" evidence="1">
    <location>
        <begin position="958"/>
        <end position="972"/>
    </location>
</feature>
<dbReference type="SUPFAM" id="SSF53901">
    <property type="entry name" value="Thiolase-like"/>
    <property type="match status" value="1"/>
</dbReference>
<dbReference type="SMART" id="SM00825">
    <property type="entry name" value="PKS_KS"/>
    <property type="match status" value="1"/>
</dbReference>
<keyword evidence="4" id="KW-1185">Reference proteome</keyword>
<accession>A0ABN3N3Q7</accession>
<gene>
    <name evidence="3" type="ORF">GCM10010393_53940</name>
</gene>
<comment type="caution">
    <text evidence="3">The sequence shown here is derived from an EMBL/GenBank/DDBJ whole genome shotgun (WGS) entry which is preliminary data.</text>
</comment>
<evidence type="ECO:0000256" key="1">
    <source>
        <dbReference type="SAM" id="MobiDB-lite"/>
    </source>
</evidence>
<dbReference type="SUPFAM" id="SSF55048">
    <property type="entry name" value="Probable ACP-binding domain of malonyl-CoA ACP transacylase"/>
    <property type="match status" value="1"/>
</dbReference>
<dbReference type="Gene3D" id="3.40.366.10">
    <property type="entry name" value="Malonyl-Coenzyme A Acyl Carrier Protein, domain 2"/>
    <property type="match status" value="1"/>
</dbReference>
<dbReference type="InterPro" id="IPR001227">
    <property type="entry name" value="Ac_transferase_dom_sf"/>
</dbReference>
<dbReference type="Pfam" id="PF00698">
    <property type="entry name" value="Acyl_transf_1"/>
    <property type="match status" value="1"/>
</dbReference>
<proteinExistence type="predicted"/>
<evidence type="ECO:0000313" key="3">
    <source>
        <dbReference type="EMBL" id="GAA2513955.1"/>
    </source>
</evidence>
<dbReference type="Pfam" id="PF02801">
    <property type="entry name" value="Ketoacyl-synt_C"/>
    <property type="match status" value="1"/>
</dbReference>
<sequence length="984" mass="102617">MPMPPTTPCPPGPLDVAVVGIGALLPGSHTVEGFWRNLVGGRDLLRDVPSSHWLIEDYYDPDPAAPDRTYAKRGAFLDPVDFDPLAYGLPPNTLPATDTTQLLSLVAAEQALIDATGGDLARMDRERVGVILGTSSLELLFDMACRLQRPVWLKALRDGGIGEEQAGLLCERIAAQYVPWQEATFPGLLSNVVAGRIANRFGLQGPNCTVDAACAGSLAALSSAVAELQLGRCDTVLTGGADTLNGIAMYLCFSKTPALSPSGDCRPFSADADGTMLGEGIVMFALRRLADAERDGNRVYAVLKGLGSSSDGAGGAIYAPVPSGQELALRRAYEQAGYGPSTVELVEGHGTGTKAGDTAETTALLNVFAADGGVGDGPWCALGSVKSQIGHTKSAAGAAGLLKAVLALHQRVLPPTIKVDRPHLSLATAASPLYVNTEPRPWVRDSVHPRRASVSSFGFGGSNFHVTAEEYRPAAGRTRAPRARDAEAELLLLGADSPDGLAAAARRLAEAERPLSDTARATQQDFDAARPYRLAVMAGTAEEAAGRLRAAAARIVRDPGLPITDPCRTRYAGPSHGGRIAFLFSGQGSQYVGMGAGLALRVPEAQEVWDGAADWGGELGLAPHRVVFPPPAFGETARRAQEDVLAATENAQPALAVQSLAQLAVLGLLGVTPHCTAGHSFGELVALHAAGVYDARTLFRLAARRGELMARAAAGSPGGMLAVTCAGERMGRILGSTPPDGLWLAAHNAPDQVVLAGAAEAVRRAEREFAAQSVVTTRLRTSAAFHSPAVAGAAEPFDAFLDLTSMNGPACDVWSNVTARRYPSEPAAVRELLGAQMTAPVRFADQIQAMYDDGVRVFLEVGAGTALSGLVTRALGSRPHLAVPCDRPGTDAFTVLHDALAALAVHAARPIDFAALWKYHAPVPTTQRRKPRMSLPISGSNVGRLYPPARAADAGPPAAAPAPPVTAAPPARPSALAHQERTAE</sequence>
<dbReference type="InterPro" id="IPR016035">
    <property type="entry name" value="Acyl_Trfase/lysoPLipase"/>
</dbReference>
<protein>
    <recommendedName>
        <fullName evidence="2">Ketosynthase family 3 (KS3) domain-containing protein</fullName>
    </recommendedName>
</protein>
<dbReference type="InterPro" id="IPR052568">
    <property type="entry name" value="PKS-FAS_Synthase"/>
</dbReference>
<dbReference type="Pfam" id="PF00109">
    <property type="entry name" value="ketoacyl-synt"/>
    <property type="match status" value="1"/>
</dbReference>
<organism evidence="3 4">
    <name type="scientific">Streptomyces gobitricini</name>
    <dbReference type="NCBI Taxonomy" id="68211"/>
    <lineage>
        <taxon>Bacteria</taxon>
        <taxon>Bacillati</taxon>
        <taxon>Actinomycetota</taxon>
        <taxon>Actinomycetes</taxon>
        <taxon>Kitasatosporales</taxon>
        <taxon>Streptomycetaceae</taxon>
        <taxon>Streptomyces</taxon>
    </lineage>
</organism>
<name>A0ABN3N3Q7_9ACTN</name>
<dbReference type="RefSeq" id="WP_344365958.1">
    <property type="nucleotide sequence ID" value="NZ_BAAASR010000035.1"/>
</dbReference>
<dbReference type="SUPFAM" id="SSF52151">
    <property type="entry name" value="FabD/lysophospholipase-like"/>
    <property type="match status" value="1"/>
</dbReference>
<feature type="region of interest" description="Disordered" evidence="1">
    <location>
        <begin position="946"/>
        <end position="984"/>
    </location>
</feature>
<dbReference type="InterPro" id="IPR020841">
    <property type="entry name" value="PKS_Beta-ketoAc_synthase_dom"/>
</dbReference>
<feature type="compositionally biased region" description="Low complexity" evidence="1">
    <location>
        <begin position="947"/>
        <end position="957"/>
    </location>
</feature>
<dbReference type="PANTHER" id="PTHR43074:SF1">
    <property type="entry name" value="BETA-KETOACYL SYNTHASE FAMILY PROTEIN-RELATED"/>
    <property type="match status" value="1"/>
</dbReference>
<dbReference type="InterPro" id="IPR014043">
    <property type="entry name" value="Acyl_transferase_dom"/>
</dbReference>
<dbReference type="Proteomes" id="UP001499942">
    <property type="component" value="Unassembled WGS sequence"/>
</dbReference>
<dbReference type="EMBL" id="BAAASR010000035">
    <property type="protein sequence ID" value="GAA2513955.1"/>
    <property type="molecule type" value="Genomic_DNA"/>
</dbReference>
<dbReference type="InterPro" id="IPR032821">
    <property type="entry name" value="PKS_assoc"/>
</dbReference>
<dbReference type="CDD" id="cd00833">
    <property type="entry name" value="PKS"/>
    <property type="match status" value="1"/>
</dbReference>
<dbReference type="InterPro" id="IPR016036">
    <property type="entry name" value="Malonyl_transacylase_ACP-bd"/>
</dbReference>
<feature type="domain" description="Ketosynthase family 3 (KS3)" evidence="2">
    <location>
        <begin position="13"/>
        <end position="470"/>
    </location>
</feature>
<dbReference type="PROSITE" id="PS52004">
    <property type="entry name" value="KS3_2"/>
    <property type="match status" value="1"/>
</dbReference>
<dbReference type="Gene3D" id="3.30.70.250">
    <property type="entry name" value="Malonyl-CoA ACP transacylase, ACP-binding"/>
    <property type="match status" value="1"/>
</dbReference>